<organism evidence="1 2">
    <name type="scientific">Diphasiastrum complanatum</name>
    <name type="common">Issler's clubmoss</name>
    <name type="synonym">Lycopodium complanatum</name>
    <dbReference type="NCBI Taxonomy" id="34168"/>
    <lineage>
        <taxon>Eukaryota</taxon>
        <taxon>Viridiplantae</taxon>
        <taxon>Streptophyta</taxon>
        <taxon>Embryophyta</taxon>
        <taxon>Tracheophyta</taxon>
        <taxon>Lycopodiopsida</taxon>
        <taxon>Lycopodiales</taxon>
        <taxon>Lycopodiaceae</taxon>
        <taxon>Lycopodioideae</taxon>
        <taxon>Diphasiastrum</taxon>
    </lineage>
</organism>
<evidence type="ECO:0000313" key="1">
    <source>
        <dbReference type="EMBL" id="KAJ7529213.1"/>
    </source>
</evidence>
<dbReference type="EMBL" id="CM055106">
    <property type="protein sequence ID" value="KAJ7529213.1"/>
    <property type="molecule type" value="Genomic_DNA"/>
</dbReference>
<proteinExistence type="predicted"/>
<dbReference type="Proteomes" id="UP001162992">
    <property type="component" value="Chromosome 15"/>
</dbReference>
<sequence length="145" mass="15815">MGYMWMVVTGTVWGITNALMKRGTLILDRKKQQQQKQEERLGGSSSADRSFWLAAAVQEWISLLAVWQYSIPFALNLSASLLFFVKLGDSPLSLAVPVTNATTFAMTAVAGAALGERSRISHTLFGLFLIVLGIVLCLSPSSFQT</sequence>
<evidence type="ECO:0000313" key="2">
    <source>
        <dbReference type="Proteomes" id="UP001162992"/>
    </source>
</evidence>
<protein>
    <submittedName>
        <fullName evidence="1">Uncharacterized protein</fullName>
    </submittedName>
</protein>
<reference evidence="2" key="1">
    <citation type="journal article" date="2024" name="Proc. Natl. Acad. Sci. U.S.A.">
        <title>Extraordinary preservation of gene collinearity over three hundred million years revealed in homosporous lycophytes.</title>
        <authorList>
            <person name="Li C."/>
            <person name="Wickell D."/>
            <person name="Kuo L.Y."/>
            <person name="Chen X."/>
            <person name="Nie B."/>
            <person name="Liao X."/>
            <person name="Peng D."/>
            <person name="Ji J."/>
            <person name="Jenkins J."/>
            <person name="Williams M."/>
            <person name="Shu S."/>
            <person name="Plott C."/>
            <person name="Barry K."/>
            <person name="Rajasekar S."/>
            <person name="Grimwood J."/>
            <person name="Han X."/>
            <person name="Sun S."/>
            <person name="Hou Z."/>
            <person name="He W."/>
            <person name="Dai G."/>
            <person name="Sun C."/>
            <person name="Schmutz J."/>
            <person name="Leebens-Mack J.H."/>
            <person name="Li F.W."/>
            <person name="Wang L."/>
        </authorList>
    </citation>
    <scope>NUCLEOTIDE SEQUENCE [LARGE SCALE GENOMIC DNA]</scope>
    <source>
        <strain evidence="2">cv. PW_Plant_1</strain>
    </source>
</reference>
<accession>A0ACC2BHD9</accession>
<comment type="caution">
    <text evidence="1">The sequence shown here is derived from an EMBL/GenBank/DDBJ whole genome shotgun (WGS) entry which is preliminary data.</text>
</comment>
<gene>
    <name evidence="1" type="ORF">O6H91_15G038100</name>
</gene>
<keyword evidence="2" id="KW-1185">Reference proteome</keyword>
<name>A0ACC2BHD9_DIPCM</name>